<evidence type="ECO:0000313" key="1">
    <source>
        <dbReference type="EMBL" id="MDV5088039.1"/>
    </source>
</evidence>
<keyword evidence="2" id="KW-1185">Reference proteome</keyword>
<evidence type="ECO:0008006" key="3">
    <source>
        <dbReference type="Google" id="ProtNLM"/>
    </source>
</evidence>
<protein>
    <recommendedName>
        <fullName evidence="3">Phosphoribosyltransferase domain-containing protein</fullName>
    </recommendedName>
</protein>
<organism evidence="1 2">
    <name type="scientific">Veillonella absiana</name>
    <dbReference type="NCBI Taxonomy" id="3079305"/>
    <lineage>
        <taxon>Bacteria</taxon>
        <taxon>Bacillati</taxon>
        <taxon>Bacillota</taxon>
        <taxon>Negativicutes</taxon>
        <taxon>Veillonellales</taxon>
        <taxon>Veillonellaceae</taxon>
        <taxon>Veillonella</taxon>
    </lineage>
</organism>
<sequence>MADVKENQDFDTTVKSDFEEVVQDIGEELVARLTMDPDETIIDMFQTGSLDPWQLFVFYGALEKALLQYRTDKRKKTVIVHVQPEELVGIGRTVTPLSTLLEHILMARVEDMGEGRLDIGEMTYSGESIDYAGVTLKGRHVVLICDVVDIESEYLRECINLCKDMKASHVVAVPLMLWNPDLIDNLDEEEIAKALKNENRPLS</sequence>
<evidence type="ECO:0000313" key="2">
    <source>
        <dbReference type="Proteomes" id="UP001272515"/>
    </source>
</evidence>
<accession>A0ABU3Z7Z7</accession>
<comment type="caution">
    <text evidence="1">The sequence shown here is derived from an EMBL/GenBank/DDBJ whole genome shotgun (WGS) entry which is preliminary data.</text>
</comment>
<name>A0ABU3Z7Z7_9FIRM</name>
<dbReference type="EMBL" id="JAWJZB010000004">
    <property type="protein sequence ID" value="MDV5088039.1"/>
    <property type="molecule type" value="Genomic_DNA"/>
</dbReference>
<gene>
    <name evidence="1" type="ORF">RVY80_04150</name>
</gene>
<reference evidence="1 2" key="1">
    <citation type="submission" date="2023-10" db="EMBL/GenBank/DDBJ databases">
        <title>Veillonella sp. nov., isolated from a pig farm feces dump.</title>
        <authorList>
            <person name="Chang Y.-H."/>
        </authorList>
    </citation>
    <scope>NUCLEOTIDE SEQUENCE [LARGE SCALE GENOMIC DNA]</scope>
    <source>
        <strain evidence="1 2">YH-vei2233</strain>
    </source>
</reference>
<dbReference type="RefSeq" id="WP_295191662.1">
    <property type="nucleotide sequence ID" value="NZ_JAWJZA010000002.1"/>
</dbReference>
<proteinExistence type="predicted"/>
<dbReference type="Proteomes" id="UP001272515">
    <property type="component" value="Unassembled WGS sequence"/>
</dbReference>